<protein>
    <submittedName>
        <fullName evidence="1">Type VI secretion lipoprotein, family</fullName>
    </submittedName>
</protein>
<sequence>MSLTRRSACIGLLGVPIVISAGCARTAKPTPIKIELQADANVNPNENGDPAPVVVRVYELKELTAFQNGSFFDFADNDKKLLGGDLVGSAEYELTPGQTVDYNRSISSEARYIGVVAAFRDIESAQWQDSIELEQEKKNEFVIYLTTLAVRIQKLRNRRLGVF</sequence>
<dbReference type="PANTHER" id="PTHR37625:SF4">
    <property type="entry name" value="OUTER MEMBRANE LIPOPROTEIN"/>
    <property type="match status" value="1"/>
</dbReference>
<evidence type="ECO:0000313" key="1">
    <source>
        <dbReference type="EMBL" id="CTQ66909.1"/>
    </source>
</evidence>
<dbReference type="Gene3D" id="2.60.40.4150">
    <property type="entry name" value="Type VI secretion system, lipoprotein SciN"/>
    <property type="match status" value="1"/>
</dbReference>
<dbReference type="RefSeq" id="WP_050776091.1">
    <property type="nucleotide sequence ID" value="NZ_CXWD01000004.1"/>
</dbReference>
<keyword evidence="2" id="KW-1185">Reference proteome</keyword>
<dbReference type="NCBIfam" id="TIGR03352">
    <property type="entry name" value="VI_chp_3"/>
    <property type="match status" value="1"/>
</dbReference>
<keyword evidence="1" id="KW-0449">Lipoprotein</keyword>
<dbReference type="InterPro" id="IPR038706">
    <property type="entry name" value="Type_VI_SciN-like_sf"/>
</dbReference>
<evidence type="ECO:0000313" key="2">
    <source>
        <dbReference type="Proteomes" id="UP000053235"/>
    </source>
</evidence>
<dbReference type="Pfam" id="PF12790">
    <property type="entry name" value="T6SS-SciN"/>
    <property type="match status" value="1"/>
</dbReference>
<dbReference type="Proteomes" id="UP000053235">
    <property type="component" value="Unassembled WGS sequence"/>
</dbReference>
<gene>
    <name evidence="1" type="ORF">LAX5112_01138</name>
</gene>
<proteinExistence type="predicted"/>
<name>A0A0M6ZVU4_9HYPH</name>
<dbReference type="PANTHER" id="PTHR37625">
    <property type="entry name" value="OUTER MEMBRANE LIPOPROTEIN-RELATED"/>
    <property type="match status" value="1"/>
</dbReference>
<dbReference type="InterPro" id="IPR017734">
    <property type="entry name" value="T6SS_SciN"/>
</dbReference>
<dbReference type="OrthoDB" id="7724415at2"/>
<accession>A0A0M6ZVU4</accession>
<dbReference type="PROSITE" id="PS51257">
    <property type="entry name" value="PROKAR_LIPOPROTEIN"/>
    <property type="match status" value="1"/>
</dbReference>
<organism evidence="1 2">
    <name type="scientific">Roseibium alexandrii</name>
    <dbReference type="NCBI Taxonomy" id="388408"/>
    <lineage>
        <taxon>Bacteria</taxon>
        <taxon>Pseudomonadati</taxon>
        <taxon>Pseudomonadota</taxon>
        <taxon>Alphaproteobacteria</taxon>
        <taxon>Hyphomicrobiales</taxon>
        <taxon>Stappiaceae</taxon>
        <taxon>Roseibium</taxon>
    </lineage>
</organism>
<reference evidence="2" key="1">
    <citation type="submission" date="2015-07" db="EMBL/GenBank/DDBJ databases">
        <authorList>
            <person name="Rodrigo-Torres Lidia"/>
            <person name="Arahal R.David."/>
        </authorList>
    </citation>
    <scope>NUCLEOTIDE SEQUENCE [LARGE SCALE GENOMIC DNA]</scope>
    <source>
        <strain evidence="2">CECT 5112</strain>
    </source>
</reference>
<dbReference type="EMBL" id="CXWD01000004">
    <property type="protein sequence ID" value="CTQ66909.1"/>
    <property type="molecule type" value="Genomic_DNA"/>
</dbReference>
<dbReference type="AlphaFoldDB" id="A0A0M6ZVU4"/>
<dbReference type="STRING" id="388408.LAX5112_01138"/>